<dbReference type="AlphaFoldDB" id="A0A6J4SXF7"/>
<evidence type="ECO:0000259" key="13">
    <source>
        <dbReference type="Pfam" id="PF09084"/>
    </source>
</evidence>
<accession>A0A6J4SXF7</accession>
<keyword evidence="8" id="KW-0784">Thiamine biosynthesis</keyword>
<feature type="domain" description="SsuA/THI5-like" evidence="13">
    <location>
        <begin position="43"/>
        <end position="253"/>
    </location>
</feature>
<dbReference type="GO" id="GO:0009228">
    <property type="term" value="P:thiamine biosynthetic process"/>
    <property type="evidence" value="ECO:0007669"/>
    <property type="project" value="UniProtKB-KW"/>
</dbReference>
<comment type="pathway">
    <text evidence="2">Cofactor biosynthesis; thiamine diphosphate biosynthesis.</text>
</comment>
<evidence type="ECO:0000256" key="11">
    <source>
        <dbReference type="ARBA" id="ARBA00048179"/>
    </source>
</evidence>
<dbReference type="InterPro" id="IPR015168">
    <property type="entry name" value="SsuA/THI5"/>
</dbReference>
<evidence type="ECO:0000256" key="12">
    <source>
        <dbReference type="SAM" id="SignalP"/>
    </source>
</evidence>
<dbReference type="SUPFAM" id="SSF53850">
    <property type="entry name" value="Periplasmic binding protein-like II"/>
    <property type="match status" value="1"/>
</dbReference>
<dbReference type="InterPro" id="IPR027939">
    <property type="entry name" value="NMT1/THI5"/>
</dbReference>
<protein>
    <recommendedName>
        <fullName evidence="10">Thiamine pyrimidine synthase</fullName>
    </recommendedName>
</protein>
<comment type="catalytic activity">
    <reaction evidence="11">
        <text>N(6)-(pyridoxal phosphate)-L-lysyl-[4-amino-5-hydroxymethyl-2-methylpyrimidine phosphate synthase] + L-histidyl-[4-amino-5-hydroxymethyl-2-methylpyrimidine phosphate synthase] + 2 Fe(3+) + 4 H2O = L-lysyl-[4-amino-5-hydroxymethyl-2-methylpyrimidine phosphate synthase] + (2S)-2-amino-5-hydroxy-4-oxopentanoyl-[4-amino-5-hydroxymethyl-2-methylpyrimidine phosphate synthase] + 4-amino-2-methyl-5-(phosphooxymethyl)pyrimidine + 3-oxopropanoate + 2 Fe(2+) + 2 H(+)</text>
        <dbReference type="Rhea" id="RHEA:65756"/>
        <dbReference type="Rhea" id="RHEA-COMP:16892"/>
        <dbReference type="Rhea" id="RHEA-COMP:16893"/>
        <dbReference type="Rhea" id="RHEA-COMP:16894"/>
        <dbReference type="Rhea" id="RHEA-COMP:16895"/>
        <dbReference type="ChEBI" id="CHEBI:15377"/>
        <dbReference type="ChEBI" id="CHEBI:15378"/>
        <dbReference type="ChEBI" id="CHEBI:29033"/>
        <dbReference type="ChEBI" id="CHEBI:29034"/>
        <dbReference type="ChEBI" id="CHEBI:29969"/>
        <dbReference type="ChEBI" id="CHEBI:29979"/>
        <dbReference type="ChEBI" id="CHEBI:33190"/>
        <dbReference type="ChEBI" id="CHEBI:58354"/>
        <dbReference type="ChEBI" id="CHEBI:143915"/>
        <dbReference type="ChEBI" id="CHEBI:157692"/>
    </reaction>
    <physiologicalReaction direction="left-to-right" evidence="11">
        <dbReference type="Rhea" id="RHEA:65757"/>
    </physiologicalReaction>
</comment>
<gene>
    <name evidence="14" type="ORF">AVDCRST_MAG67-2565</name>
</gene>
<dbReference type="Pfam" id="PF09084">
    <property type="entry name" value="NMT1"/>
    <property type="match status" value="1"/>
</dbReference>
<comment type="subunit">
    <text evidence="4">Homodimer.</text>
</comment>
<comment type="similarity">
    <text evidence="3">Belongs to the NMT1/THI5 family.</text>
</comment>
<evidence type="ECO:0000256" key="9">
    <source>
        <dbReference type="ARBA" id="ARBA00023004"/>
    </source>
</evidence>
<evidence type="ECO:0000256" key="10">
    <source>
        <dbReference type="ARBA" id="ARBA00033171"/>
    </source>
</evidence>
<evidence type="ECO:0000256" key="6">
    <source>
        <dbReference type="ARBA" id="ARBA00022723"/>
    </source>
</evidence>
<dbReference type="PROSITE" id="PS51257">
    <property type="entry name" value="PROKAR_LIPOPROTEIN"/>
    <property type="match status" value="1"/>
</dbReference>
<evidence type="ECO:0000256" key="3">
    <source>
        <dbReference type="ARBA" id="ARBA00009406"/>
    </source>
</evidence>
<keyword evidence="5" id="KW-0808">Transferase</keyword>
<dbReference type="GO" id="GO:0046872">
    <property type="term" value="F:metal ion binding"/>
    <property type="evidence" value="ECO:0007669"/>
    <property type="project" value="UniProtKB-KW"/>
</dbReference>
<feature type="chain" id="PRO_5039192149" description="Thiamine pyrimidine synthase" evidence="12">
    <location>
        <begin position="20"/>
        <end position="330"/>
    </location>
</feature>
<name>A0A6J4SXF7_9ACTN</name>
<evidence type="ECO:0000256" key="4">
    <source>
        <dbReference type="ARBA" id="ARBA00011738"/>
    </source>
</evidence>
<keyword evidence="7" id="KW-0663">Pyridoxal phosphate</keyword>
<dbReference type="PANTHER" id="PTHR31528">
    <property type="entry name" value="4-AMINO-5-HYDROXYMETHYL-2-METHYLPYRIMIDINE PHOSPHATE SYNTHASE THI11-RELATED"/>
    <property type="match status" value="1"/>
</dbReference>
<reference evidence="14" key="1">
    <citation type="submission" date="2020-02" db="EMBL/GenBank/DDBJ databases">
        <authorList>
            <person name="Meier V. D."/>
        </authorList>
    </citation>
    <scope>NUCLEOTIDE SEQUENCE</scope>
    <source>
        <strain evidence="14">AVDCRST_MAG67</strain>
    </source>
</reference>
<keyword evidence="12" id="KW-0732">Signal</keyword>
<evidence type="ECO:0000256" key="8">
    <source>
        <dbReference type="ARBA" id="ARBA00022977"/>
    </source>
</evidence>
<dbReference type="EMBL" id="CADCVQ010000104">
    <property type="protein sequence ID" value="CAA9508281.1"/>
    <property type="molecule type" value="Genomic_DNA"/>
</dbReference>
<keyword evidence="9" id="KW-0408">Iron</keyword>
<feature type="signal peptide" evidence="12">
    <location>
        <begin position="1"/>
        <end position="19"/>
    </location>
</feature>
<evidence type="ECO:0000256" key="1">
    <source>
        <dbReference type="ARBA" id="ARBA00003469"/>
    </source>
</evidence>
<sequence>MRHICPLAVLLLVAVAALAGCGSDASDAAPNADATLLLDFQPNAVHTGIYTAIERGYDSALGVNLRPRVPGNSTDAVKLLASGRAELAILDIHDLALAREAGSDLVGVMALVQTPLAALLTQPRIRTPRDLEGERVGVTGLPSDDAVLRSIVAGAGGDPAKVRPTTIGFTAVRSVLTGRVAAATGFWNVEGAALRAQRPKTREFRVEQFGAPAYPELVLTVTRQTLQDRASLVRASVAALARGYEEVLSDPENGVSTLVEAVEGLDRDQIQRGLDAVSPSFTAGARGFGELNRRRLDAWARWEKRFGITKREPQVGLAFDGRYVPNPGRD</sequence>
<keyword evidence="6" id="KW-0479">Metal-binding</keyword>
<dbReference type="Gene3D" id="3.40.190.10">
    <property type="entry name" value="Periplasmic binding protein-like II"/>
    <property type="match status" value="2"/>
</dbReference>
<comment type="function">
    <text evidence="1">Responsible for the formation of the pyrimidine heterocycle in the thiamine biosynthesis pathway. Catalyzes the formation of hydroxymethylpyrimidine phosphate (HMP-P) from histidine and pyridoxal phosphate (PLP). The protein uses PLP and the active site histidine to form HMP-P, generating an inactive enzyme. The enzyme can only undergo a single turnover, which suggests it is a suicide enzyme.</text>
</comment>
<organism evidence="14">
    <name type="scientific">uncultured Solirubrobacteraceae bacterium</name>
    <dbReference type="NCBI Taxonomy" id="1162706"/>
    <lineage>
        <taxon>Bacteria</taxon>
        <taxon>Bacillati</taxon>
        <taxon>Actinomycetota</taxon>
        <taxon>Thermoleophilia</taxon>
        <taxon>Solirubrobacterales</taxon>
        <taxon>Solirubrobacteraceae</taxon>
        <taxon>environmental samples</taxon>
    </lineage>
</organism>
<evidence type="ECO:0000313" key="14">
    <source>
        <dbReference type="EMBL" id="CAA9508281.1"/>
    </source>
</evidence>
<evidence type="ECO:0000256" key="5">
    <source>
        <dbReference type="ARBA" id="ARBA00022679"/>
    </source>
</evidence>
<evidence type="ECO:0000256" key="2">
    <source>
        <dbReference type="ARBA" id="ARBA00004948"/>
    </source>
</evidence>
<dbReference type="GO" id="GO:0016740">
    <property type="term" value="F:transferase activity"/>
    <property type="evidence" value="ECO:0007669"/>
    <property type="project" value="UniProtKB-KW"/>
</dbReference>
<evidence type="ECO:0000256" key="7">
    <source>
        <dbReference type="ARBA" id="ARBA00022898"/>
    </source>
</evidence>
<proteinExistence type="inferred from homology"/>
<dbReference type="PANTHER" id="PTHR31528:SF1">
    <property type="entry name" value="4-AMINO-5-HYDROXYMETHYL-2-METHYLPYRIMIDINE PHOSPHATE SYNTHASE THI11-RELATED"/>
    <property type="match status" value="1"/>
</dbReference>